<feature type="domain" description="Methyltransferase type 12" evidence="1">
    <location>
        <begin position="40"/>
        <end position="135"/>
    </location>
</feature>
<accession>A0A9X3NUL5</accession>
<dbReference type="SUPFAM" id="SSF53335">
    <property type="entry name" value="S-adenosyl-L-methionine-dependent methyltransferases"/>
    <property type="match status" value="1"/>
</dbReference>
<dbReference type="InterPro" id="IPR029063">
    <property type="entry name" value="SAM-dependent_MTases_sf"/>
</dbReference>
<name>A0A9X3NUL5_9ACTN</name>
<evidence type="ECO:0000259" key="1">
    <source>
        <dbReference type="Pfam" id="PF08242"/>
    </source>
</evidence>
<comment type="caution">
    <text evidence="2">The sequence shown here is derived from an EMBL/GenBank/DDBJ whole genome shotgun (WGS) entry which is preliminary data.</text>
</comment>
<reference evidence="2" key="1">
    <citation type="submission" date="2021-10" db="EMBL/GenBank/DDBJ databases">
        <title>Streptomonospora sp. nov., isolated from mangrove soil.</title>
        <authorList>
            <person name="Chen X."/>
            <person name="Ge X."/>
            <person name="Liu W."/>
        </authorList>
    </citation>
    <scope>NUCLEOTIDE SEQUENCE</scope>
    <source>
        <strain evidence="2">S1-112</strain>
    </source>
</reference>
<dbReference type="EMBL" id="JAJAQC010000050">
    <property type="protein sequence ID" value="MDA0567170.1"/>
    <property type="molecule type" value="Genomic_DNA"/>
</dbReference>
<dbReference type="CDD" id="cd02440">
    <property type="entry name" value="AdoMet_MTases"/>
    <property type="match status" value="1"/>
</dbReference>
<keyword evidence="3" id="KW-1185">Reference proteome</keyword>
<dbReference type="Proteomes" id="UP001140076">
    <property type="component" value="Unassembled WGS sequence"/>
</dbReference>
<dbReference type="Pfam" id="PF08242">
    <property type="entry name" value="Methyltransf_12"/>
    <property type="match status" value="1"/>
</dbReference>
<proteinExistence type="predicted"/>
<protein>
    <submittedName>
        <fullName evidence="2">Class I SAM-dependent methyltransferase</fullName>
    </submittedName>
</protein>
<evidence type="ECO:0000313" key="3">
    <source>
        <dbReference type="Proteomes" id="UP001140076"/>
    </source>
</evidence>
<dbReference type="Gene3D" id="3.40.50.150">
    <property type="entry name" value="Vaccinia Virus protein VP39"/>
    <property type="match status" value="1"/>
</dbReference>
<keyword evidence="2" id="KW-0808">Transferase</keyword>
<keyword evidence="2" id="KW-0489">Methyltransferase</keyword>
<sequence>MNWLYDLLVIHGTYRVLWSCPWRRVFALYAEAIRPGQTVLEIGPGAGYFLDRLKPRDIELHLLDINEGPLQTSAARLARHRPVTHRQSALEPFPLEEGSVDTAVLSMVLHCVPGQSVVEKAAVFDSIAAALKPGTGVCIGATVLSQGTDLSALGRAGLRYLNAKQIFANTGDTLSDLTAVLHDRFADVRLEVCGSVALWRVTARP</sequence>
<organism evidence="2 3">
    <name type="scientific">Streptomonospora mangrovi</name>
    <dbReference type="NCBI Taxonomy" id="2883123"/>
    <lineage>
        <taxon>Bacteria</taxon>
        <taxon>Bacillati</taxon>
        <taxon>Actinomycetota</taxon>
        <taxon>Actinomycetes</taxon>
        <taxon>Streptosporangiales</taxon>
        <taxon>Nocardiopsidaceae</taxon>
        <taxon>Streptomonospora</taxon>
    </lineage>
</organism>
<gene>
    <name evidence="2" type="ORF">LG943_23035</name>
</gene>
<evidence type="ECO:0000313" key="2">
    <source>
        <dbReference type="EMBL" id="MDA0567170.1"/>
    </source>
</evidence>
<dbReference type="GO" id="GO:0008168">
    <property type="term" value="F:methyltransferase activity"/>
    <property type="evidence" value="ECO:0007669"/>
    <property type="project" value="UniProtKB-KW"/>
</dbReference>
<dbReference type="InterPro" id="IPR013217">
    <property type="entry name" value="Methyltransf_12"/>
</dbReference>
<dbReference type="GO" id="GO:0032259">
    <property type="term" value="P:methylation"/>
    <property type="evidence" value="ECO:0007669"/>
    <property type="project" value="UniProtKB-KW"/>
</dbReference>
<dbReference type="AlphaFoldDB" id="A0A9X3NUL5"/>
<dbReference type="RefSeq" id="WP_270074419.1">
    <property type="nucleotide sequence ID" value="NZ_JAJAQC010000050.1"/>
</dbReference>